<dbReference type="GO" id="GO:0000155">
    <property type="term" value="F:phosphorelay sensor kinase activity"/>
    <property type="evidence" value="ECO:0007669"/>
    <property type="project" value="InterPro"/>
</dbReference>
<dbReference type="SUPFAM" id="SSF55874">
    <property type="entry name" value="ATPase domain of HSP90 chaperone/DNA topoisomerase II/histidine kinase"/>
    <property type="match status" value="1"/>
</dbReference>
<dbReference type="Proteomes" id="UP000288812">
    <property type="component" value="Unassembled WGS sequence"/>
</dbReference>
<keyword evidence="11" id="KW-0902">Two-component regulatory system</keyword>
<dbReference type="SMART" id="SM00388">
    <property type="entry name" value="HisKA"/>
    <property type="match status" value="1"/>
</dbReference>
<keyword evidence="8" id="KW-0418">Kinase</keyword>
<evidence type="ECO:0000256" key="13">
    <source>
        <dbReference type="SAM" id="Phobius"/>
    </source>
</evidence>
<dbReference type="InterPro" id="IPR036890">
    <property type="entry name" value="HATPase_C_sf"/>
</dbReference>
<evidence type="ECO:0000256" key="10">
    <source>
        <dbReference type="ARBA" id="ARBA00022989"/>
    </source>
</evidence>
<dbReference type="Gene3D" id="3.30.450.40">
    <property type="match status" value="1"/>
</dbReference>
<evidence type="ECO:0000256" key="2">
    <source>
        <dbReference type="ARBA" id="ARBA00004141"/>
    </source>
</evidence>
<dbReference type="PROSITE" id="PS50109">
    <property type="entry name" value="HIS_KIN"/>
    <property type="match status" value="1"/>
</dbReference>
<dbReference type="RefSeq" id="WP_127724895.1">
    <property type="nucleotide sequence ID" value="NZ_RLIH01000011.1"/>
</dbReference>
<feature type="transmembrane region" description="Helical" evidence="13">
    <location>
        <begin position="53"/>
        <end position="79"/>
    </location>
</feature>
<keyword evidence="4" id="KW-0597">Phosphoprotein</keyword>
<dbReference type="InterPro" id="IPR003594">
    <property type="entry name" value="HATPase_dom"/>
</dbReference>
<dbReference type="Pfam" id="PF13493">
    <property type="entry name" value="DUF4118"/>
    <property type="match status" value="1"/>
</dbReference>
<evidence type="ECO:0000256" key="4">
    <source>
        <dbReference type="ARBA" id="ARBA00022553"/>
    </source>
</evidence>
<gene>
    <name evidence="15" type="ORF">EF514_07915</name>
</gene>
<dbReference type="InterPro" id="IPR029016">
    <property type="entry name" value="GAF-like_dom_sf"/>
</dbReference>
<dbReference type="InterPro" id="IPR025201">
    <property type="entry name" value="KdpD_TM"/>
</dbReference>
<feature type="domain" description="Histidine kinase" evidence="14">
    <location>
        <begin position="298"/>
        <end position="515"/>
    </location>
</feature>
<dbReference type="CDD" id="cd00075">
    <property type="entry name" value="HATPase"/>
    <property type="match status" value="1"/>
</dbReference>
<dbReference type="OrthoDB" id="9806130at2"/>
<evidence type="ECO:0000256" key="7">
    <source>
        <dbReference type="ARBA" id="ARBA00022741"/>
    </source>
</evidence>
<dbReference type="InterPro" id="IPR003661">
    <property type="entry name" value="HisK_dim/P_dom"/>
</dbReference>
<comment type="catalytic activity">
    <reaction evidence="1">
        <text>ATP + protein L-histidine = ADP + protein N-phospho-L-histidine.</text>
        <dbReference type="EC" id="2.7.13.3"/>
    </reaction>
</comment>
<dbReference type="Pfam" id="PF02518">
    <property type="entry name" value="HATPase_c"/>
    <property type="match status" value="1"/>
</dbReference>
<dbReference type="Pfam" id="PF00512">
    <property type="entry name" value="HisKA"/>
    <property type="match status" value="1"/>
</dbReference>
<dbReference type="InterPro" id="IPR004358">
    <property type="entry name" value="Sig_transdc_His_kin-like_C"/>
</dbReference>
<proteinExistence type="predicted"/>
<evidence type="ECO:0000256" key="8">
    <source>
        <dbReference type="ARBA" id="ARBA00022777"/>
    </source>
</evidence>
<evidence type="ECO:0000256" key="5">
    <source>
        <dbReference type="ARBA" id="ARBA00022679"/>
    </source>
</evidence>
<dbReference type="InterPro" id="IPR052023">
    <property type="entry name" value="Histidine_kinase_KdpD"/>
</dbReference>
<keyword evidence="16" id="KW-1185">Reference proteome</keyword>
<evidence type="ECO:0000256" key="3">
    <source>
        <dbReference type="ARBA" id="ARBA00012438"/>
    </source>
</evidence>
<name>A0A437S5Q6_9FIRM</name>
<dbReference type="PANTHER" id="PTHR45569">
    <property type="entry name" value="SENSOR PROTEIN KDPD"/>
    <property type="match status" value="1"/>
</dbReference>
<comment type="subcellular location">
    <subcellularLocation>
        <location evidence="2">Membrane</location>
        <topology evidence="2">Multi-pass membrane protein</topology>
    </subcellularLocation>
</comment>
<evidence type="ECO:0000313" key="15">
    <source>
        <dbReference type="EMBL" id="RVU54363.1"/>
    </source>
</evidence>
<dbReference type="SMART" id="SM00387">
    <property type="entry name" value="HATPase_c"/>
    <property type="match status" value="1"/>
</dbReference>
<dbReference type="PANTHER" id="PTHR45569:SF1">
    <property type="entry name" value="SENSOR PROTEIN KDPD"/>
    <property type="match status" value="1"/>
</dbReference>
<protein>
    <recommendedName>
        <fullName evidence="3">histidine kinase</fullName>
        <ecNumber evidence="3">2.7.13.3</ecNumber>
    </recommendedName>
</protein>
<evidence type="ECO:0000259" key="14">
    <source>
        <dbReference type="PROSITE" id="PS50109"/>
    </source>
</evidence>
<keyword evidence="10 13" id="KW-1133">Transmembrane helix</keyword>
<dbReference type="PRINTS" id="PR00344">
    <property type="entry name" value="BCTRLSENSOR"/>
</dbReference>
<evidence type="ECO:0000313" key="16">
    <source>
        <dbReference type="Proteomes" id="UP000288812"/>
    </source>
</evidence>
<dbReference type="Gene3D" id="3.30.565.10">
    <property type="entry name" value="Histidine kinase-like ATPase, C-terminal domain"/>
    <property type="match status" value="1"/>
</dbReference>
<dbReference type="SUPFAM" id="SSF47384">
    <property type="entry name" value="Homodimeric domain of signal transducing histidine kinase"/>
    <property type="match status" value="1"/>
</dbReference>
<reference evidence="15 16" key="1">
    <citation type="submission" date="2018-11" db="EMBL/GenBank/DDBJ databases">
        <title>Genome sequencing and assembly of Anaerosphaera sp. nov., GS7-6-2.</title>
        <authorList>
            <person name="Rettenmaier R."/>
            <person name="Liebl W."/>
            <person name="Zverlov V."/>
        </authorList>
    </citation>
    <scope>NUCLEOTIDE SEQUENCE [LARGE SCALE GENOMIC DNA]</scope>
    <source>
        <strain evidence="15 16">GS7-6-2</strain>
    </source>
</reference>
<dbReference type="EC" id="2.7.13.3" evidence="3"/>
<evidence type="ECO:0000256" key="6">
    <source>
        <dbReference type="ARBA" id="ARBA00022692"/>
    </source>
</evidence>
<keyword evidence="12 13" id="KW-0472">Membrane</keyword>
<dbReference type="InterPro" id="IPR036097">
    <property type="entry name" value="HisK_dim/P_sf"/>
</dbReference>
<comment type="caution">
    <text evidence="15">The sequence shown here is derived from an EMBL/GenBank/DDBJ whole genome shotgun (WGS) entry which is preliminary data.</text>
</comment>
<evidence type="ECO:0000256" key="11">
    <source>
        <dbReference type="ARBA" id="ARBA00023012"/>
    </source>
</evidence>
<dbReference type="Gene3D" id="1.10.287.130">
    <property type="match status" value="1"/>
</dbReference>
<evidence type="ECO:0000256" key="12">
    <source>
        <dbReference type="ARBA" id="ARBA00023136"/>
    </source>
</evidence>
<dbReference type="Gene3D" id="1.20.120.620">
    <property type="entry name" value="Backbone structure of the membrane domain of e. Coli histidine kinase receptor kdpd"/>
    <property type="match status" value="1"/>
</dbReference>
<feature type="transmembrane region" description="Helical" evidence="13">
    <location>
        <begin position="99"/>
        <end position="122"/>
    </location>
</feature>
<dbReference type="AlphaFoldDB" id="A0A437S5Q6"/>
<feature type="transmembrane region" description="Helical" evidence="13">
    <location>
        <begin position="23"/>
        <end position="41"/>
    </location>
</feature>
<evidence type="ECO:0000256" key="9">
    <source>
        <dbReference type="ARBA" id="ARBA00022840"/>
    </source>
</evidence>
<sequence length="529" mass="59657">MTQIPLDISKVKEEKEPKINPKTMNWIITLGLIVLLLIVTLPLRGILDSTSLILVYTLVVLVISNLTTGHFYGFFSAIVCTSLFDYFINYPQNAFEFSIKFPITLFIMLAVSLANSAITAHLKDILTLSKKREEQTLVINEIFQELVDSTDEKDIVNIANQNLAAHLKRSVIFYLGEPSEANSYVTSFPKDLNPQAFKEIYEVRSAKYAFEEGRPAGYGTNYNGDREVYYAPINSDVDYGVVGISCHNKPLKEDDYDFIKLVLSQVLLALERQHSQRQQQESKFETEREKMRNNLLRSVSHDLRTPLTSILGASETLLDDSIEFDRKERKNLICKIKEEAQWLSRIVENLLAVTRISDEKTYIKTVPEMAEEVIEQAVRNIQKWYPDWSIHVKTPKEPIFIPMDATLISQVLINLLENAIKHSSPDDLIFVNLKEEDNYALFEVSDNGSGISEDLLENLFDTPVTGASRSIDSSSGAGIGLSICSSIIRAHGGNISGKNKESGGATFSFKLPLLKEEDKNEAEKENPNN</sequence>
<dbReference type="EMBL" id="RLIH01000011">
    <property type="protein sequence ID" value="RVU54363.1"/>
    <property type="molecule type" value="Genomic_DNA"/>
</dbReference>
<accession>A0A437S5Q6</accession>
<dbReference type="InterPro" id="IPR038318">
    <property type="entry name" value="KdpD_sf"/>
</dbReference>
<dbReference type="CDD" id="cd00082">
    <property type="entry name" value="HisKA"/>
    <property type="match status" value="1"/>
</dbReference>
<keyword evidence="9" id="KW-0067">ATP-binding</keyword>
<dbReference type="GO" id="GO:0005886">
    <property type="term" value="C:plasma membrane"/>
    <property type="evidence" value="ECO:0007669"/>
    <property type="project" value="TreeGrafter"/>
</dbReference>
<evidence type="ECO:0000256" key="1">
    <source>
        <dbReference type="ARBA" id="ARBA00000085"/>
    </source>
</evidence>
<keyword evidence="6 13" id="KW-0812">Transmembrane</keyword>
<dbReference type="GO" id="GO:0005524">
    <property type="term" value="F:ATP binding"/>
    <property type="evidence" value="ECO:0007669"/>
    <property type="project" value="UniProtKB-KW"/>
</dbReference>
<dbReference type="InterPro" id="IPR005467">
    <property type="entry name" value="His_kinase_dom"/>
</dbReference>
<keyword evidence="5" id="KW-0808">Transferase</keyword>
<keyword evidence="7" id="KW-0547">Nucleotide-binding</keyword>
<organism evidence="15 16">
    <name type="scientific">Anaerosphaera multitolerans</name>
    <dbReference type="NCBI Taxonomy" id="2487351"/>
    <lineage>
        <taxon>Bacteria</taxon>
        <taxon>Bacillati</taxon>
        <taxon>Bacillota</taxon>
        <taxon>Tissierellia</taxon>
        <taxon>Tissierellales</taxon>
        <taxon>Peptoniphilaceae</taxon>
        <taxon>Anaerosphaera</taxon>
    </lineage>
</organism>